<dbReference type="KEGG" id="spai:FPZ24_15405"/>
<organism evidence="1 2">
    <name type="scientific">Sphingomonas panacisoli</name>
    <dbReference type="NCBI Taxonomy" id="1813879"/>
    <lineage>
        <taxon>Bacteria</taxon>
        <taxon>Pseudomonadati</taxon>
        <taxon>Pseudomonadota</taxon>
        <taxon>Alphaproteobacteria</taxon>
        <taxon>Sphingomonadales</taxon>
        <taxon>Sphingomonadaceae</taxon>
        <taxon>Sphingomonas</taxon>
    </lineage>
</organism>
<evidence type="ECO:0000313" key="1">
    <source>
        <dbReference type="EMBL" id="QDZ08681.1"/>
    </source>
</evidence>
<dbReference type="CDD" id="cd08054">
    <property type="entry name" value="gp6"/>
    <property type="match status" value="1"/>
</dbReference>
<dbReference type="InterPro" id="IPR011738">
    <property type="entry name" value="Phage_CHP"/>
</dbReference>
<dbReference type="Gene3D" id="1.10.3230.30">
    <property type="entry name" value="Phage gp6-like head-tail connector protein"/>
    <property type="match status" value="1"/>
</dbReference>
<reference evidence="1 2" key="1">
    <citation type="submission" date="2019-07" db="EMBL/GenBank/DDBJ databases">
        <title>Full genome sequence of Sphingomonas sp. 4R-6-7(HKS19).</title>
        <authorList>
            <person name="Im W.-T."/>
        </authorList>
    </citation>
    <scope>NUCLEOTIDE SEQUENCE [LARGE SCALE GENOMIC DNA]</scope>
    <source>
        <strain evidence="1 2">HKS19</strain>
    </source>
</reference>
<name>A0A5B8LKK4_9SPHN</name>
<evidence type="ECO:0000313" key="2">
    <source>
        <dbReference type="Proteomes" id="UP000315673"/>
    </source>
</evidence>
<sequence>MTFTTNGPGEMSLGTADRAAAVAEVKAALRVAVADDDALIAAFAETALGLAEQFLGRVLILRAVTERVPGSRCWQPLGAMPVMAITSVAGVDGDTVTPLAVDDYAIDLDAEANGWVRVAGDPLDTIEIVYQAGWIATWSLIPAPVRQGVVLLAAHLYSERDASEPPPAAVTALWRPFRRVALDRAVHA</sequence>
<dbReference type="NCBIfam" id="TIGR02215">
    <property type="entry name" value="phage_chp_gp8"/>
    <property type="match status" value="1"/>
</dbReference>
<evidence type="ECO:0008006" key="3">
    <source>
        <dbReference type="Google" id="ProtNLM"/>
    </source>
</evidence>
<dbReference type="OrthoDB" id="8478788at2"/>
<dbReference type="Proteomes" id="UP000315673">
    <property type="component" value="Chromosome"/>
</dbReference>
<dbReference type="RefSeq" id="WP_146573456.1">
    <property type="nucleotide sequence ID" value="NZ_CP042306.1"/>
</dbReference>
<accession>A0A5B8LKK4</accession>
<keyword evidence="2" id="KW-1185">Reference proteome</keyword>
<protein>
    <recommendedName>
        <fullName evidence="3">PhiE125 gp8 family phage protein</fullName>
    </recommendedName>
</protein>
<proteinExistence type="predicted"/>
<dbReference type="AlphaFoldDB" id="A0A5B8LKK4"/>
<dbReference type="EMBL" id="CP042306">
    <property type="protein sequence ID" value="QDZ08681.1"/>
    <property type="molecule type" value="Genomic_DNA"/>
</dbReference>
<gene>
    <name evidence="1" type="ORF">FPZ24_15405</name>
</gene>